<dbReference type="RefSeq" id="WP_124855638.1">
    <property type="nucleotide sequence ID" value="NZ_JBEXYX010000012.1"/>
</dbReference>
<dbReference type="OrthoDB" id="4690547at2"/>
<proteinExistence type="inferred from homology"/>
<dbReference type="PRINTS" id="PR00080">
    <property type="entry name" value="SDRFAMILY"/>
</dbReference>
<accession>A0A3N9XC26</accession>
<dbReference type="InterPro" id="IPR002347">
    <property type="entry name" value="SDR_fam"/>
</dbReference>
<gene>
    <name evidence="5" type="ORF">DLJ58_11460</name>
</gene>
<feature type="domain" description="Ketoreductase" evidence="4">
    <location>
        <begin position="7"/>
        <end position="188"/>
    </location>
</feature>
<comment type="caution">
    <text evidence="5">The sequence shown here is derived from an EMBL/GenBank/DDBJ whole genome shotgun (WGS) entry which is preliminary data.</text>
</comment>
<keyword evidence="6" id="KW-1185">Reference proteome</keyword>
<dbReference type="EMBL" id="QGSY01000157">
    <property type="protein sequence ID" value="RQX10459.1"/>
    <property type="molecule type" value="Genomic_DNA"/>
</dbReference>
<reference evidence="5 6" key="1">
    <citation type="submission" date="2018-05" db="EMBL/GenBank/DDBJ databases">
        <title>Micromonospora from Atacama Desert.</title>
        <authorList>
            <person name="Carro L."/>
            <person name="Goodfellow M."/>
            <person name="Klenk H.-P."/>
        </authorList>
    </citation>
    <scope>NUCLEOTIDE SEQUENCE [LARGE SCALE GENOMIC DNA]</scope>
    <source>
        <strain evidence="5 6">LB32</strain>
    </source>
</reference>
<protein>
    <submittedName>
        <fullName evidence="5">Acetoin dehydrogenase</fullName>
    </submittedName>
</protein>
<dbReference type="PRINTS" id="PR00081">
    <property type="entry name" value="GDHRDH"/>
</dbReference>
<evidence type="ECO:0000313" key="6">
    <source>
        <dbReference type="Proteomes" id="UP000266889"/>
    </source>
</evidence>
<comment type="similarity">
    <text evidence="1 3">Belongs to the short-chain dehydrogenases/reductases (SDR) family.</text>
</comment>
<dbReference type="SUPFAM" id="SSF51735">
    <property type="entry name" value="NAD(P)-binding Rossmann-fold domains"/>
    <property type="match status" value="1"/>
</dbReference>
<evidence type="ECO:0000256" key="2">
    <source>
        <dbReference type="ARBA" id="ARBA00023002"/>
    </source>
</evidence>
<dbReference type="Proteomes" id="UP000266889">
    <property type="component" value="Unassembled WGS sequence"/>
</dbReference>
<organism evidence="5 6">
    <name type="scientific">Micromonospora arida</name>
    <dbReference type="NCBI Taxonomy" id="2203715"/>
    <lineage>
        <taxon>Bacteria</taxon>
        <taxon>Bacillati</taxon>
        <taxon>Actinomycetota</taxon>
        <taxon>Actinomycetes</taxon>
        <taxon>Micromonosporales</taxon>
        <taxon>Micromonosporaceae</taxon>
        <taxon>Micromonospora</taxon>
    </lineage>
</organism>
<dbReference type="PANTHER" id="PTHR44196">
    <property type="entry name" value="DEHYDROGENASE/REDUCTASE SDR FAMILY MEMBER 7B"/>
    <property type="match status" value="1"/>
</dbReference>
<dbReference type="InterPro" id="IPR036291">
    <property type="entry name" value="NAD(P)-bd_dom_sf"/>
</dbReference>
<dbReference type="AlphaFoldDB" id="A0A3N9XC26"/>
<dbReference type="PANTHER" id="PTHR44196:SF1">
    <property type="entry name" value="DEHYDROGENASE_REDUCTASE SDR FAMILY MEMBER 7B"/>
    <property type="match status" value="1"/>
</dbReference>
<dbReference type="SMART" id="SM00822">
    <property type="entry name" value="PKS_KR"/>
    <property type="match status" value="1"/>
</dbReference>
<evidence type="ECO:0000259" key="4">
    <source>
        <dbReference type="SMART" id="SM00822"/>
    </source>
</evidence>
<dbReference type="InterPro" id="IPR057326">
    <property type="entry name" value="KR_dom"/>
</dbReference>
<dbReference type="Pfam" id="PF00106">
    <property type="entry name" value="adh_short"/>
    <property type="match status" value="1"/>
</dbReference>
<keyword evidence="2" id="KW-0560">Oxidoreductase</keyword>
<evidence type="ECO:0000256" key="1">
    <source>
        <dbReference type="ARBA" id="ARBA00006484"/>
    </source>
</evidence>
<dbReference type="GO" id="GO:0016020">
    <property type="term" value="C:membrane"/>
    <property type="evidence" value="ECO:0007669"/>
    <property type="project" value="TreeGrafter"/>
</dbReference>
<name>A0A3N9XC26_9ACTN</name>
<sequence>MEEFRTKVAVVTGAGSGIGRALAVELAAQGARLALSDAAEEGLAQTAASCAERGAEVRTYRLDVTDRLAVQAHAKEVRADFGGADLVINNAGVTLLASITEAEWDDMRWVLDVDFWGVVHGTRAFLPLLVASQGHLVNISSMYGLTAAPAQSAYNAAKFAVRGFTEAVLQEMRVGDVPVKVSCVYPGKVRTDIFSNARAAKGLGYGGIRERFAREATTSAEQAARLILRGVRRNRVKIIVGADARRVDLLTRLLGTAYPRITARRARTQASQVRLEAMRTRLAAQRVRTSDHRQL</sequence>
<evidence type="ECO:0000313" key="5">
    <source>
        <dbReference type="EMBL" id="RQX10459.1"/>
    </source>
</evidence>
<evidence type="ECO:0000256" key="3">
    <source>
        <dbReference type="RuleBase" id="RU000363"/>
    </source>
</evidence>
<dbReference type="Gene3D" id="3.40.50.720">
    <property type="entry name" value="NAD(P)-binding Rossmann-like Domain"/>
    <property type="match status" value="1"/>
</dbReference>
<dbReference type="GO" id="GO:0016491">
    <property type="term" value="F:oxidoreductase activity"/>
    <property type="evidence" value="ECO:0007669"/>
    <property type="project" value="UniProtKB-KW"/>
</dbReference>